<organism evidence="5 6">
    <name type="scientific">Phenylobacterium soli</name>
    <dbReference type="NCBI Taxonomy" id="2170551"/>
    <lineage>
        <taxon>Bacteria</taxon>
        <taxon>Pseudomonadati</taxon>
        <taxon>Pseudomonadota</taxon>
        <taxon>Alphaproteobacteria</taxon>
        <taxon>Caulobacterales</taxon>
        <taxon>Caulobacteraceae</taxon>
        <taxon>Phenylobacterium</taxon>
    </lineage>
</organism>
<evidence type="ECO:0000259" key="4">
    <source>
        <dbReference type="PROSITE" id="PS50893"/>
    </source>
</evidence>
<dbReference type="PANTHER" id="PTHR42781:SF4">
    <property type="entry name" value="SPERMIDINE_PUTRESCINE IMPORT ATP-BINDING PROTEIN POTA"/>
    <property type="match status" value="1"/>
</dbReference>
<dbReference type="Proteomes" id="UP000249254">
    <property type="component" value="Unassembled WGS sequence"/>
</dbReference>
<dbReference type="AlphaFoldDB" id="A0A328APH1"/>
<dbReference type="InterPro" id="IPR017871">
    <property type="entry name" value="ABC_transporter-like_CS"/>
</dbReference>
<comment type="caution">
    <text evidence="5">The sequence shown here is derived from an EMBL/GenBank/DDBJ whole genome shotgun (WGS) entry which is preliminary data.</text>
</comment>
<keyword evidence="3 5" id="KW-0067">ATP-binding</keyword>
<evidence type="ECO:0000256" key="3">
    <source>
        <dbReference type="ARBA" id="ARBA00022840"/>
    </source>
</evidence>
<evidence type="ECO:0000313" key="6">
    <source>
        <dbReference type="Proteomes" id="UP000249254"/>
    </source>
</evidence>
<dbReference type="Gene3D" id="3.40.50.300">
    <property type="entry name" value="P-loop containing nucleotide triphosphate hydrolases"/>
    <property type="match status" value="1"/>
</dbReference>
<dbReference type="Pfam" id="PF00005">
    <property type="entry name" value="ABC_tran"/>
    <property type="match status" value="1"/>
</dbReference>
<evidence type="ECO:0000256" key="2">
    <source>
        <dbReference type="ARBA" id="ARBA00022741"/>
    </source>
</evidence>
<evidence type="ECO:0000313" key="5">
    <source>
        <dbReference type="EMBL" id="RAK54748.1"/>
    </source>
</evidence>
<dbReference type="GO" id="GO:0005524">
    <property type="term" value="F:ATP binding"/>
    <property type="evidence" value="ECO:0007669"/>
    <property type="project" value="UniProtKB-KW"/>
</dbReference>
<proteinExistence type="predicted"/>
<dbReference type="InterPro" id="IPR003593">
    <property type="entry name" value="AAA+_ATPase"/>
</dbReference>
<dbReference type="OrthoDB" id="9802264at2"/>
<dbReference type="SMART" id="SM00382">
    <property type="entry name" value="AAA"/>
    <property type="match status" value="1"/>
</dbReference>
<dbReference type="EMBL" id="QFYQ01000001">
    <property type="protein sequence ID" value="RAK54748.1"/>
    <property type="molecule type" value="Genomic_DNA"/>
</dbReference>
<sequence>MASPAGWAHAVAEPGLHVHLSQAQPIPLEVELACAPGEVLGVVGPSGAGKTTLLRAIAGVTKVRGGRIAVDGETWFDSAGGIDLPAHRRAVGLVFQEHALFPHLTALGNVAVALGHCPATERQPRAAELLRRMHLDGLENRRPAELSGGQRQRVAIARALARDPKVLLLDEPFSAVDRRTRTRLHAEIAELRNGLSIPMLLVSHDIDEVTRLADRIALLDQGSLKLTGRASELLSQPLARELLLGEIAETPDHGD</sequence>
<dbReference type="PROSITE" id="PS00211">
    <property type="entry name" value="ABC_TRANSPORTER_1"/>
    <property type="match status" value="1"/>
</dbReference>
<dbReference type="SUPFAM" id="SSF52540">
    <property type="entry name" value="P-loop containing nucleoside triphosphate hydrolases"/>
    <property type="match status" value="1"/>
</dbReference>
<dbReference type="GO" id="GO:0016887">
    <property type="term" value="F:ATP hydrolysis activity"/>
    <property type="evidence" value="ECO:0007669"/>
    <property type="project" value="InterPro"/>
</dbReference>
<protein>
    <submittedName>
        <fullName evidence="5">ABC transporter ATP-binding protein</fullName>
    </submittedName>
</protein>
<keyword evidence="6" id="KW-1185">Reference proteome</keyword>
<dbReference type="InterPro" id="IPR027417">
    <property type="entry name" value="P-loop_NTPase"/>
</dbReference>
<dbReference type="InterPro" id="IPR003439">
    <property type="entry name" value="ABC_transporter-like_ATP-bd"/>
</dbReference>
<evidence type="ECO:0000256" key="1">
    <source>
        <dbReference type="ARBA" id="ARBA00022448"/>
    </source>
</evidence>
<gene>
    <name evidence="5" type="ORF">DJ017_09520</name>
</gene>
<keyword evidence="1" id="KW-0813">Transport</keyword>
<name>A0A328APH1_9CAUL</name>
<keyword evidence="2" id="KW-0547">Nucleotide-binding</keyword>
<feature type="domain" description="ABC transporter" evidence="4">
    <location>
        <begin position="11"/>
        <end position="246"/>
    </location>
</feature>
<reference evidence="6" key="1">
    <citation type="submission" date="2018-05" db="EMBL/GenBank/DDBJ databases">
        <authorList>
            <person name="Li X."/>
        </authorList>
    </citation>
    <scope>NUCLEOTIDE SEQUENCE [LARGE SCALE GENOMIC DNA]</scope>
    <source>
        <strain evidence="6">LX32</strain>
    </source>
</reference>
<dbReference type="PROSITE" id="PS50893">
    <property type="entry name" value="ABC_TRANSPORTER_2"/>
    <property type="match status" value="1"/>
</dbReference>
<dbReference type="PANTHER" id="PTHR42781">
    <property type="entry name" value="SPERMIDINE/PUTRESCINE IMPORT ATP-BINDING PROTEIN POTA"/>
    <property type="match status" value="1"/>
</dbReference>
<accession>A0A328APH1</accession>
<dbReference type="InterPro" id="IPR050093">
    <property type="entry name" value="ABC_SmlMolc_Importer"/>
</dbReference>